<feature type="region of interest" description="Disordered" evidence="1">
    <location>
        <begin position="16"/>
        <end position="47"/>
    </location>
</feature>
<evidence type="ECO:0000313" key="2">
    <source>
        <dbReference type="EMBL" id="KAL0562671.1"/>
    </source>
</evidence>
<comment type="caution">
    <text evidence="2">The sequence shown here is derived from an EMBL/GenBank/DDBJ whole genome shotgun (WGS) entry which is preliminary data.</text>
</comment>
<evidence type="ECO:0000313" key="3">
    <source>
        <dbReference type="Proteomes" id="UP001465976"/>
    </source>
</evidence>
<organism evidence="2 3">
    <name type="scientific">Marasmius crinis-equi</name>
    <dbReference type="NCBI Taxonomy" id="585013"/>
    <lineage>
        <taxon>Eukaryota</taxon>
        <taxon>Fungi</taxon>
        <taxon>Dikarya</taxon>
        <taxon>Basidiomycota</taxon>
        <taxon>Agaricomycotina</taxon>
        <taxon>Agaricomycetes</taxon>
        <taxon>Agaricomycetidae</taxon>
        <taxon>Agaricales</taxon>
        <taxon>Marasmiineae</taxon>
        <taxon>Marasmiaceae</taxon>
        <taxon>Marasmius</taxon>
    </lineage>
</organism>
<evidence type="ECO:0000256" key="1">
    <source>
        <dbReference type="SAM" id="MobiDB-lite"/>
    </source>
</evidence>
<feature type="compositionally biased region" description="Acidic residues" evidence="1">
    <location>
        <begin position="21"/>
        <end position="41"/>
    </location>
</feature>
<proteinExistence type="predicted"/>
<dbReference type="Proteomes" id="UP001465976">
    <property type="component" value="Unassembled WGS sequence"/>
</dbReference>
<keyword evidence="3" id="KW-1185">Reference proteome</keyword>
<sequence length="205" mass="22831">MHSHRQKRIKISEFLDVEAAGSEDEGEDELGGLFESDEEAQNQELQEVSRKAFDPNQEDEWDGFVNHLAEKYGPNRCSASEATTSSTLLPAASKSSAYTRSQLRRDTQSFVSSQSQFSVETNPRIRVKALMHGTRIVGDANGSQWLKEDETQWQERQRHGVASGEWVVVRSGTYKGDVGLAVQPDLVGYTTSTMEGATDLQKTIM</sequence>
<protein>
    <submittedName>
        <fullName evidence="2">Uncharacterized protein</fullName>
    </submittedName>
</protein>
<feature type="compositionally biased region" description="Low complexity" evidence="1">
    <location>
        <begin position="79"/>
        <end position="97"/>
    </location>
</feature>
<feature type="non-terminal residue" evidence="2">
    <location>
        <position position="205"/>
    </location>
</feature>
<reference evidence="2 3" key="1">
    <citation type="submission" date="2024-02" db="EMBL/GenBank/DDBJ databases">
        <title>A draft genome for the cacao thread blight pathogen Marasmius crinis-equi.</title>
        <authorList>
            <person name="Cohen S.P."/>
            <person name="Baruah I.K."/>
            <person name="Amoako-Attah I."/>
            <person name="Bukari Y."/>
            <person name="Meinhardt L.W."/>
            <person name="Bailey B.A."/>
        </authorList>
    </citation>
    <scope>NUCLEOTIDE SEQUENCE [LARGE SCALE GENOMIC DNA]</scope>
    <source>
        <strain evidence="2 3">GH-76</strain>
    </source>
</reference>
<feature type="region of interest" description="Disordered" evidence="1">
    <location>
        <begin position="79"/>
        <end position="100"/>
    </location>
</feature>
<dbReference type="EMBL" id="JBAHYK010004831">
    <property type="protein sequence ID" value="KAL0562671.1"/>
    <property type="molecule type" value="Genomic_DNA"/>
</dbReference>
<accession>A0ABR3EIF7</accession>
<name>A0ABR3EIF7_9AGAR</name>
<gene>
    <name evidence="2" type="ORF">V5O48_019412</name>
</gene>